<keyword evidence="1" id="KW-0012">Acyltransferase</keyword>
<accession>A0ACC1KUP1</accession>
<dbReference type="EMBL" id="JANBUN010002075">
    <property type="protein sequence ID" value="KAJ2795735.1"/>
    <property type="molecule type" value="Genomic_DNA"/>
</dbReference>
<evidence type="ECO:0000313" key="2">
    <source>
        <dbReference type="Proteomes" id="UP001140087"/>
    </source>
</evidence>
<sequence>RGEGADRHGMHARAERVARGTLGGPLRVVQDDVYELGQSMAARMSQTFAPGRRPLYAQSLGPGAGHRMGAAPWSQEGGGGGGSAEGGERDSTVEGALADPKSPAALLLELLARMSWAAAAIDGYIPLSTPERWQEEARMQFGGGAATYTPWIANAIFNALIPEAICQNLLKTRYQIEVARRAAIADRRRMEEEDADRHRREEAARAEEEARLRAEDAKSATSEGPPAEDMAVDGEGEGESSGAAQDPEQPAEPEPEPEPVFVTVDGERIDITDTGIDPEFLLALPDDLRMEVIENRRMELRMERRAAGAEPPAAADAPNEIADDFIQEFLSALPAEIRNEVLENGPLQRQLLQQEGLMGQRRTGASGRPWEPPAAPGAEAHVSAVEAAVQERMRVAASRAGGRQAAGSVSDSSEVGRVRERRRKKIASRDISVQLLSRAELTALARFIFLPNHAASSALVAKIIQYVCENGRTRSQFIHLMLAVLESCATSLEDVDAVIRRALDAALPADPQQQQPPADGSSAAAAAVPATDATPRPPQRAQTRGIEAADPLHAPALGTAAVTQFTTALVQQQSPEFSFPLSDLLTDVPAYVPAQRCLGALHSLATHNTRAAMHFLVEHSPAKARSGSGSGEGDDEGRFPVVYLLRLLENPLYYSHGNAIPELLMQLLSAVTKPLGSMVRRNQELQREQRQQQQPPSGEAGEAAAPEESESSRGGAAASAEALSDRHRGAVVQL</sequence>
<comment type="caution">
    <text evidence="1">The sequence shown here is derived from an EMBL/GenBank/DDBJ whole genome shotgun (WGS) entry which is preliminary data.</text>
</comment>
<feature type="non-terminal residue" evidence="1">
    <location>
        <position position="734"/>
    </location>
</feature>
<dbReference type="Proteomes" id="UP001140087">
    <property type="component" value="Unassembled WGS sequence"/>
</dbReference>
<feature type="non-terminal residue" evidence="1">
    <location>
        <position position="1"/>
    </location>
</feature>
<gene>
    <name evidence="1" type="primary">TOM1_3</name>
    <name evidence="1" type="ORF">H4R21_004990</name>
</gene>
<proteinExistence type="predicted"/>
<keyword evidence="1" id="KW-0808">Transferase</keyword>
<keyword evidence="2" id="KW-1185">Reference proteome</keyword>
<name>A0ACC1KUP1_9FUNG</name>
<protein>
    <submittedName>
        <fullName evidence="1">E3 ubiquitin-protein ligase tom1</fullName>
        <ecNumber evidence="1">2.3.2.26</ecNumber>
    </submittedName>
</protein>
<dbReference type="EC" id="2.3.2.26" evidence="1"/>
<evidence type="ECO:0000313" key="1">
    <source>
        <dbReference type="EMBL" id="KAJ2795735.1"/>
    </source>
</evidence>
<reference evidence="1" key="1">
    <citation type="submission" date="2022-07" db="EMBL/GenBank/DDBJ databases">
        <title>Phylogenomic reconstructions and comparative analyses of Kickxellomycotina fungi.</title>
        <authorList>
            <person name="Reynolds N.K."/>
            <person name="Stajich J.E."/>
            <person name="Barry K."/>
            <person name="Grigoriev I.V."/>
            <person name="Crous P."/>
            <person name="Smith M.E."/>
        </authorList>
    </citation>
    <scope>NUCLEOTIDE SEQUENCE</scope>
    <source>
        <strain evidence="1">BCRC 34780</strain>
    </source>
</reference>
<organism evidence="1 2">
    <name type="scientific">Coemansia helicoidea</name>
    <dbReference type="NCBI Taxonomy" id="1286919"/>
    <lineage>
        <taxon>Eukaryota</taxon>
        <taxon>Fungi</taxon>
        <taxon>Fungi incertae sedis</taxon>
        <taxon>Zoopagomycota</taxon>
        <taxon>Kickxellomycotina</taxon>
        <taxon>Kickxellomycetes</taxon>
        <taxon>Kickxellales</taxon>
        <taxon>Kickxellaceae</taxon>
        <taxon>Coemansia</taxon>
    </lineage>
</organism>